<dbReference type="Proteomes" id="UP001195483">
    <property type="component" value="Unassembled WGS sequence"/>
</dbReference>
<dbReference type="SUPFAM" id="SSF57302">
    <property type="entry name" value="Snake toxin-like"/>
    <property type="match status" value="1"/>
</dbReference>
<dbReference type="InterPro" id="IPR045860">
    <property type="entry name" value="Snake_toxin-like_sf"/>
</dbReference>
<dbReference type="EMBL" id="JAEAOA010000985">
    <property type="protein sequence ID" value="KAK3589816.1"/>
    <property type="molecule type" value="Genomic_DNA"/>
</dbReference>
<evidence type="ECO:0008006" key="3">
    <source>
        <dbReference type="Google" id="ProtNLM"/>
    </source>
</evidence>
<evidence type="ECO:0000313" key="1">
    <source>
        <dbReference type="EMBL" id="KAK3589816.1"/>
    </source>
</evidence>
<reference evidence="1" key="3">
    <citation type="submission" date="2023-05" db="EMBL/GenBank/DDBJ databases">
        <authorList>
            <person name="Smith C.H."/>
        </authorList>
    </citation>
    <scope>NUCLEOTIDE SEQUENCE</scope>
    <source>
        <strain evidence="1">CHS0354</strain>
        <tissue evidence="1">Mantle</tissue>
    </source>
</reference>
<organism evidence="1 2">
    <name type="scientific">Potamilus streckersoni</name>
    <dbReference type="NCBI Taxonomy" id="2493646"/>
    <lineage>
        <taxon>Eukaryota</taxon>
        <taxon>Metazoa</taxon>
        <taxon>Spiralia</taxon>
        <taxon>Lophotrochozoa</taxon>
        <taxon>Mollusca</taxon>
        <taxon>Bivalvia</taxon>
        <taxon>Autobranchia</taxon>
        <taxon>Heteroconchia</taxon>
        <taxon>Palaeoheterodonta</taxon>
        <taxon>Unionida</taxon>
        <taxon>Unionoidea</taxon>
        <taxon>Unionidae</taxon>
        <taxon>Ambleminae</taxon>
        <taxon>Lampsilini</taxon>
        <taxon>Potamilus</taxon>
    </lineage>
</organism>
<protein>
    <recommendedName>
        <fullName evidence="3">ShKT domain-containing protein</fullName>
    </recommendedName>
</protein>
<reference evidence="1" key="1">
    <citation type="journal article" date="2021" name="Genome Biol. Evol.">
        <title>A High-Quality Reference Genome for a Parasitic Bivalve with Doubly Uniparental Inheritance (Bivalvia: Unionida).</title>
        <authorList>
            <person name="Smith C.H."/>
        </authorList>
    </citation>
    <scope>NUCLEOTIDE SEQUENCE</scope>
    <source>
        <strain evidence="1">CHS0354</strain>
    </source>
</reference>
<dbReference type="AlphaFoldDB" id="A0AAE0VTU3"/>
<evidence type="ECO:0000313" key="2">
    <source>
        <dbReference type="Proteomes" id="UP001195483"/>
    </source>
</evidence>
<comment type="caution">
    <text evidence="1">The sequence shown here is derived from an EMBL/GenBank/DDBJ whole genome shotgun (WGS) entry which is preliminary data.</text>
</comment>
<keyword evidence="2" id="KW-1185">Reference proteome</keyword>
<proteinExistence type="predicted"/>
<gene>
    <name evidence="1" type="ORF">CHS0354_015821</name>
</gene>
<reference evidence="1" key="2">
    <citation type="journal article" date="2021" name="Genome Biol. Evol.">
        <title>Developing a high-quality reference genome for a parasitic bivalve with doubly uniparental inheritance (Bivalvia: Unionida).</title>
        <authorList>
            <person name="Smith C.H."/>
        </authorList>
    </citation>
    <scope>NUCLEOTIDE SEQUENCE</scope>
    <source>
        <strain evidence="1">CHS0354</strain>
        <tissue evidence="1">Mantle</tissue>
    </source>
</reference>
<sequence length="367" mass="40591">MSNFRNRDKSNSTNFRTIEILRFKSTFDSFERIGNITIQGTRGADSRTLVCIKCEGVTDLSYCVRTVNCTAGQECFAEHVIGDDASVFYNAGCKDSRMCRASGHESLQVRDKIQVCEKCCVENLCNKHLCKGIDAASENKTCYLCDGIDDPLKCEIKTTCLTDQQCFIQEYLNDRYEKNYRLGCETRKRCELLIEYGRSLRDMSQLCNECCHSKDCNRYLCKEDNITMLLSLSTGVPLSHSTSVPLSLSTGVPLSLSTREPLSHSTREPLSHSTSVPLSLSTGVPLSLSTGVPVSLSTSMPLSLSTSASLTLSTGVLNGSTITPETCVDSSTVNCTELEWSLHICSQKTEAALRYCSRFCGFCTDYK</sequence>
<accession>A0AAE0VTU3</accession>
<name>A0AAE0VTU3_9BIVA</name>